<dbReference type="Proteomes" id="UP000015106">
    <property type="component" value="Chromosome 5"/>
</dbReference>
<reference evidence="2" key="2">
    <citation type="submission" date="2018-03" db="EMBL/GenBank/DDBJ databases">
        <title>The Triticum urartu genome reveals the dynamic nature of wheat genome evolution.</title>
        <authorList>
            <person name="Ling H."/>
            <person name="Ma B."/>
            <person name="Shi X."/>
            <person name="Liu H."/>
            <person name="Dong L."/>
            <person name="Sun H."/>
            <person name="Cao Y."/>
            <person name="Gao Q."/>
            <person name="Zheng S."/>
            <person name="Li Y."/>
            <person name="Yu Y."/>
            <person name="Du H."/>
            <person name="Qi M."/>
            <person name="Li Y."/>
            <person name="Yu H."/>
            <person name="Cui Y."/>
            <person name="Wang N."/>
            <person name="Chen C."/>
            <person name="Wu H."/>
            <person name="Zhao Y."/>
            <person name="Zhang J."/>
            <person name="Li Y."/>
            <person name="Zhou W."/>
            <person name="Zhang B."/>
            <person name="Hu W."/>
            <person name="Eijk M."/>
            <person name="Tang J."/>
            <person name="Witsenboer H."/>
            <person name="Zhao S."/>
            <person name="Li Z."/>
            <person name="Zhang A."/>
            <person name="Wang D."/>
            <person name="Liang C."/>
        </authorList>
    </citation>
    <scope>NUCLEOTIDE SEQUENCE [LARGE SCALE GENOMIC DNA]</scope>
    <source>
        <strain evidence="2">cv. G1812</strain>
    </source>
</reference>
<evidence type="ECO:0000256" key="1">
    <source>
        <dbReference type="SAM" id="MobiDB-lite"/>
    </source>
</evidence>
<proteinExistence type="predicted"/>
<dbReference type="EnsemblPlants" id="TuG1812G0500000593.01.T01">
    <property type="protein sequence ID" value="TuG1812G0500000593.01.T01"/>
    <property type="gene ID" value="TuG1812G0500000593.01"/>
</dbReference>
<protein>
    <submittedName>
        <fullName evidence="2">Uncharacterized protein</fullName>
    </submittedName>
</protein>
<accession>A0A8R7QBW1</accession>
<name>A0A8R7QBW1_TRIUA</name>
<dbReference type="Gramene" id="TuG1812G0500000593.01.T01">
    <property type="protein sequence ID" value="TuG1812G0500000593.01.T01"/>
    <property type="gene ID" value="TuG1812G0500000593.01"/>
</dbReference>
<evidence type="ECO:0000313" key="3">
    <source>
        <dbReference type="Proteomes" id="UP000015106"/>
    </source>
</evidence>
<dbReference type="AlphaFoldDB" id="A0A8R7QBW1"/>
<keyword evidence="3" id="KW-1185">Reference proteome</keyword>
<feature type="compositionally biased region" description="Gly residues" evidence="1">
    <location>
        <begin position="15"/>
        <end position="25"/>
    </location>
</feature>
<evidence type="ECO:0000313" key="2">
    <source>
        <dbReference type="EnsemblPlants" id="TuG1812G0500000593.01.T01"/>
    </source>
</evidence>
<organism evidence="2 3">
    <name type="scientific">Triticum urartu</name>
    <name type="common">Red wild einkorn</name>
    <name type="synonym">Crithodium urartu</name>
    <dbReference type="NCBI Taxonomy" id="4572"/>
    <lineage>
        <taxon>Eukaryota</taxon>
        <taxon>Viridiplantae</taxon>
        <taxon>Streptophyta</taxon>
        <taxon>Embryophyta</taxon>
        <taxon>Tracheophyta</taxon>
        <taxon>Spermatophyta</taxon>
        <taxon>Magnoliopsida</taxon>
        <taxon>Liliopsida</taxon>
        <taxon>Poales</taxon>
        <taxon>Poaceae</taxon>
        <taxon>BOP clade</taxon>
        <taxon>Pooideae</taxon>
        <taxon>Triticodae</taxon>
        <taxon>Triticeae</taxon>
        <taxon>Triticinae</taxon>
        <taxon>Triticum</taxon>
    </lineage>
</organism>
<sequence length="103" mass="12131">HERRWQRICEKHWKAGGGTEQIGGGKLRKQHEAERIRAATRRGRRRDDSPPRHNRNSRPSSPRLRRRLLHQGHGQGPVCSFEDKKVKGALTYLALPSFHRQWR</sequence>
<feature type="region of interest" description="Disordered" evidence="1">
    <location>
        <begin position="15"/>
        <end position="80"/>
    </location>
</feature>
<reference evidence="2" key="3">
    <citation type="submission" date="2022-06" db="UniProtKB">
        <authorList>
            <consortium name="EnsemblPlants"/>
        </authorList>
    </citation>
    <scope>IDENTIFICATION</scope>
</reference>
<reference evidence="3" key="1">
    <citation type="journal article" date="2013" name="Nature">
        <title>Draft genome of the wheat A-genome progenitor Triticum urartu.</title>
        <authorList>
            <person name="Ling H.Q."/>
            <person name="Zhao S."/>
            <person name="Liu D."/>
            <person name="Wang J."/>
            <person name="Sun H."/>
            <person name="Zhang C."/>
            <person name="Fan H."/>
            <person name="Li D."/>
            <person name="Dong L."/>
            <person name="Tao Y."/>
            <person name="Gao C."/>
            <person name="Wu H."/>
            <person name="Li Y."/>
            <person name="Cui Y."/>
            <person name="Guo X."/>
            <person name="Zheng S."/>
            <person name="Wang B."/>
            <person name="Yu K."/>
            <person name="Liang Q."/>
            <person name="Yang W."/>
            <person name="Lou X."/>
            <person name="Chen J."/>
            <person name="Feng M."/>
            <person name="Jian J."/>
            <person name="Zhang X."/>
            <person name="Luo G."/>
            <person name="Jiang Y."/>
            <person name="Liu J."/>
            <person name="Wang Z."/>
            <person name="Sha Y."/>
            <person name="Zhang B."/>
            <person name="Wu H."/>
            <person name="Tang D."/>
            <person name="Shen Q."/>
            <person name="Xue P."/>
            <person name="Zou S."/>
            <person name="Wang X."/>
            <person name="Liu X."/>
            <person name="Wang F."/>
            <person name="Yang Y."/>
            <person name="An X."/>
            <person name="Dong Z."/>
            <person name="Zhang K."/>
            <person name="Zhang X."/>
            <person name="Luo M.C."/>
            <person name="Dvorak J."/>
            <person name="Tong Y."/>
            <person name="Wang J."/>
            <person name="Yang H."/>
            <person name="Li Z."/>
            <person name="Wang D."/>
            <person name="Zhang A."/>
            <person name="Wang J."/>
        </authorList>
    </citation>
    <scope>NUCLEOTIDE SEQUENCE</scope>
    <source>
        <strain evidence="3">cv. G1812</strain>
    </source>
</reference>